<evidence type="ECO:0000256" key="1">
    <source>
        <dbReference type="SAM" id="Phobius"/>
    </source>
</evidence>
<keyword evidence="3" id="KW-1185">Reference proteome</keyword>
<proteinExistence type="predicted"/>
<reference evidence="2 3" key="1">
    <citation type="submission" date="2018-01" db="EMBL/GenBank/DDBJ databases">
        <authorList>
            <person name="Fu G.-Y."/>
        </authorList>
    </citation>
    <scope>NUCLEOTIDE SEQUENCE [LARGE SCALE GENOMIC DNA]</scope>
    <source>
        <strain evidence="2 3">SY39</strain>
    </source>
</reference>
<accession>A0A2I6SAS1</accession>
<gene>
    <name evidence="2" type="ORF">C0099_05170</name>
</gene>
<keyword evidence="1" id="KW-1133">Transmembrane helix</keyword>
<sequence length="123" mass="13260">MAVARSQRGLTLISTLIVGCFLAFCLYVGFRTVPALNEYFAMQRIVGVIASEGAAGASPTQMRRSFERYAYTDDIVSVTGVDLQIARASGVTYVDVAWERKVPVAGNVSLLLEFNASSSSGRQ</sequence>
<dbReference type="AlphaFoldDB" id="A0A2I6SAS1"/>
<organism evidence="2 3">
    <name type="scientific">Pseudazoarcus pumilus</name>
    <dbReference type="NCBI Taxonomy" id="2067960"/>
    <lineage>
        <taxon>Bacteria</taxon>
        <taxon>Pseudomonadati</taxon>
        <taxon>Pseudomonadota</taxon>
        <taxon>Betaproteobacteria</taxon>
        <taxon>Rhodocyclales</taxon>
        <taxon>Zoogloeaceae</taxon>
        <taxon>Pseudazoarcus</taxon>
    </lineage>
</organism>
<dbReference type="Proteomes" id="UP000242205">
    <property type="component" value="Chromosome"/>
</dbReference>
<dbReference type="InterPro" id="IPR032314">
    <property type="entry name" value="DUF4845"/>
</dbReference>
<dbReference type="OrthoDB" id="9180880at2"/>
<dbReference type="KEGG" id="atw:C0099_05170"/>
<protein>
    <submittedName>
        <fullName evidence="2">DUF4845 domain-containing protein</fullName>
    </submittedName>
</protein>
<dbReference type="EMBL" id="CP025682">
    <property type="protein sequence ID" value="AUN96352.1"/>
    <property type="molecule type" value="Genomic_DNA"/>
</dbReference>
<feature type="transmembrane region" description="Helical" evidence="1">
    <location>
        <begin position="12"/>
        <end position="30"/>
    </location>
</feature>
<dbReference type="Pfam" id="PF16137">
    <property type="entry name" value="DUF4845"/>
    <property type="match status" value="1"/>
</dbReference>
<evidence type="ECO:0000313" key="3">
    <source>
        <dbReference type="Proteomes" id="UP000242205"/>
    </source>
</evidence>
<evidence type="ECO:0000313" key="2">
    <source>
        <dbReference type="EMBL" id="AUN96352.1"/>
    </source>
</evidence>
<keyword evidence="1" id="KW-0472">Membrane</keyword>
<name>A0A2I6SAS1_9RHOO</name>
<dbReference type="PROSITE" id="PS51257">
    <property type="entry name" value="PROKAR_LIPOPROTEIN"/>
    <property type="match status" value="1"/>
</dbReference>
<keyword evidence="1" id="KW-0812">Transmembrane</keyword>